<dbReference type="SUPFAM" id="SSF89372">
    <property type="entry name" value="Fucose-specific lectin"/>
    <property type="match status" value="2"/>
</dbReference>
<dbReference type="PANTHER" id="PTHR24412:SF489">
    <property type="entry name" value="RING FINGER DOMAIN AND KELCH REPEAT-CONTAINING PROTEIN DDB_G0271372"/>
    <property type="match status" value="1"/>
</dbReference>
<dbReference type="Gene3D" id="2.120.10.70">
    <property type="entry name" value="Fucose-specific lectin"/>
    <property type="match status" value="2"/>
</dbReference>
<organism evidence="4 5">
    <name type="scientific">Corallococcus exercitus</name>
    <dbReference type="NCBI Taxonomy" id="2316736"/>
    <lineage>
        <taxon>Bacteria</taxon>
        <taxon>Pseudomonadati</taxon>
        <taxon>Myxococcota</taxon>
        <taxon>Myxococcia</taxon>
        <taxon>Myxococcales</taxon>
        <taxon>Cystobacterineae</taxon>
        <taxon>Myxococcaceae</taxon>
        <taxon>Corallococcus</taxon>
    </lineage>
</organism>
<keyword evidence="1" id="KW-0880">Kelch repeat</keyword>
<dbReference type="EMBL" id="JABFJW010000485">
    <property type="protein sequence ID" value="NOK14520.1"/>
    <property type="molecule type" value="Genomic_DNA"/>
</dbReference>
<dbReference type="Proteomes" id="UP000528460">
    <property type="component" value="Unassembled WGS sequence"/>
</dbReference>
<evidence type="ECO:0000256" key="2">
    <source>
        <dbReference type="ARBA" id="ARBA00022737"/>
    </source>
</evidence>
<keyword evidence="2" id="KW-0677">Repeat</keyword>
<evidence type="ECO:0000259" key="3">
    <source>
        <dbReference type="Pfam" id="PF26607"/>
    </source>
</evidence>
<evidence type="ECO:0000313" key="4">
    <source>
        <dbReference type="EMBL" id="NOK14520.1"/>
    </source>
</evidence>
<comment type="caution">
    <text evidence="4">The sequence shown here is derived from an EMBL/GenBank/DDBJ whole genome shotgun (WGS) entry which is preliminary data.</text>
</comment>
<reference evidence="4 5" key="1">
    <citation type="submission" date="2020-05" db="EMBL/GenBank/DDBJ databases">
        <authorList>
            <person name="Whitworth D."/>
        </authorList>
    </citation>
    <scope>NUCLEOTIDE SEQUENCE [LARGE SCALE GENOMIC DNA]</scope>
    <source>
        <strain evidence="4 5">CA046A</strain>
    </source>
</reference>
<name>A0A7Y4K0R9_9BACT</name>
<dbReference type="InterPro" id="IPR058502">
    <property type="entry name" value="PLL-like_beta-prop"/>
</dbReference>
<dbReference type="PANTHER" id="PTHR24412">
    <property type="entry name" value="KELCH PROTEIN"/>
    <property type="match status" value="1"/>
</dbReference>
<sequence>MADGTGIMAVFSPASSGKDVLINIAEKAADSSLIWQQPWQAFEVNSIANNPPAVASCNGQTYVFYPSAPADTQYLFYNTWNGTQWSAQTELKIAETATGAGAATFNGQVYVFWQGVQVQASGAFGPSGSLFYTIMGQSFDWQIGSGPVMSNCPSAVVFNGELYVFYQGTDNGGGLWYTKSSDGSTGSWSSSTQVPNVGMSTSPATAVFTNPSTGQDELYVFHQGGSTNGQLWYNVLDTAGNWAGDKQITSVSMSNVPGATVMDGILYVLYEGGGNDDLFYYVSSSDGSTWNPPLWVKSTALSVAPSLAVLNSQLTCMMQGPGSDGQLFYASIAPQSSGGSLSGPYMTASPYTLSESPGLMAYNNQLYCFFQGANNSGCLWCATYDQNGWAPTVPLLGDGGMTGSPSAVAFNNSLYAFYQAPGNALCWCQSTNDGASWTNLGAIPNRALWSSPAATVLGDSLYVFHAAANNNGRLYCSTYNTTTGWGSDDEVDITDLTGVYGTYSTYTSPAACTYSGNVYVAYTTGNYICMVGYTPTTTQYVIDAGSSPTNIAFVSYDNGNGTQLYCFYQSGTSGDLFYISSSDPLSGQWSAPVEISNILPSSSPPGAISEFVDVSISCLEMF</sequence>
<dbReference type="Pfam" id="PF26607">
    <property type="entry name" value="DUF8189"/>
    <property type="match status" value="1"/>
</dbReference>
<proteinExistence type="predicted"/>
<accession>A0A7Y4K0R9</accession>
<evidence type="ECO:0000313" key="5">
    <source>
        <dbReference type="Proteomes" id="UP000528460"/>
    </source>
</evidence>
<gene>
    <name evidence="4" type="ORF">HNS30_36405</name>
</gene>
<dbReference type="RefSeq" id="WP_171421609.1">
    <property type="nucleotide sequence ID" value="NZ_JABFJW010000485.1"/>
</dbReference>
<protein>
    <recommendedName>
        <fullName evidence="3">PLL-like beta propeller domain-containing protein</fullName>
    </recommendedName>
</protein>
<feature type="domain" description="PLL-like beta propeller" evidence="3">
    <location>
        <begin position="140"/>
        <end position="343"/>
    </location>
</feature>
<dbReference type="AlphaFoldDB" id="A0A7Y4K0R9"/>
<evidence type="ECO:0000256" key="1">
    <source>
        <dbReference type="ARBA" id="ARBA00022441"/>
    </source>
</evidence>